<evidence type="ECO:0000313" key="4">
    <source>
        <dbReference type="Proteomes" id="UP000007844"/>
    </source>
</evidence>
<keyword evidence="3" id="KW-0695">RNA-directed DNA polymerase</keyword>
<dbReference type="STRING" id="690850.Desaf_0385"/>
<sequence>MCTIKVVNFFTLDNISKAYEDRIRLKSGHGIDRISVVDFEKHKDEHFHVIKQKCLDSSYRFTPYLQKLILKGPNKFPRSISIPTVRDKIVLSILNSALQEAFPDSVKRELPNVKVRNLAEAVSKSQGKCNLHRIDIKSYYDNIEFKLLLKELNASNLDDEFTSLILRAMKNPTVPVGYHKTDRRKYVNHENKGVPQGLPISNILAEIYLRDIDIHLAQNCLHYDRYVDDIIALTGNEIDFGILCKEALEAKQLRLNEEKSNFCCEAECINYLGYTISGLDISVKKSTLERHIHSIAMMFVRLRKALYIDKSINNNKIGAENIKNAFIEDLNVKIAGAKFQNKRYGWLQYFSEINDKSIPYLIDNFIIGQFKRCPVFANVPKALKKASRAFYELKHNWQATKYLHDYELFDSKDKRTWLTNRGLALGTFTKDEIDRLYSYHVGRFLSQIEKDMGVEYKI</sequence>
<dbReference type="SUPFAM" id="SSF56672">
    <property type="entry name" value="DNA/RNA polymerases"/>
    <property type="match status" value="1"/>
</dbReference>
<dbReference type="AlphaFoldDB" id="F3YVK5"/>
<dbReference type="InterPro" id="IPR051083">
    <property type="entry name" value="GrpII_Intron_Splice-Mob/Def"/>
</dbReference>
<organism evidence="3 4">
    <name type="scientific">Desulfocurvibacter africanus subsp. africanus str. Walvis Bay</name>
    <dbReference type="NCBI Taxonomy" id="690850"/>
    <lineage>
        <taxon>Bacteria</taxon>
        <taxon>Pseudomonadati</taxon>
        <taxon>Thermodesulfobacteriota</taxon>
        <taxon>Desulfovibrionia</taxon>
        <taxon>Desulfovibrionales</taxon>
        <taxon>Desulfovibrionaceae</taxon>
        <taxon>Desulfocurvibacter</taxon>
    </lineage>
</organism>
<evidence type="ECO:0000256" key="1">
    <source>
        <dbReference type="ARBA" id="ARBA00034120"/>
    </source>
</evidence>
<evidence type="ECO:0000259" key="2">
    <source>
        <dbReference type="PROSITE" id="PS50878"/>
    </source>
</evidence>
<dbReference type="KEGG" id="daf:Desaf_0385"/>
<comment type="similarity">
    <text evidence="1">Belongs to the bacterial reverse transcriptase family.</text>
</comment>
<dbReference type="Proteomes" id="UP000007844">
    <property type="component" value="Chromosome"/>
</dbReference>
<dbReference type="PANTHER" id="PTHR34047:SF8">
    <property type="entry name" value="PROTEIN YKFC"/>
    <property type="match status" value="1"/>
</dbReference>
<keyword evidence="3" id="KW-0548">Nucleotidyltransferase</keyword>
<name>F3YVK5_DESAF</name>
<keyword evidence="4" id="KW-1185">Reference proteome</keyword>
<dbReference type="EMBL" id="CP003221">
    <property type="protein sequence ID" value="EGJ48741.1"/>
    <property type="molecule type" value="Genomic_DNA"/>
</dbReference>
<gene>
    <name evidence="3" type="ORF">Desaf_0385</name>
</gene>
<dbReference type="InterPro" id="IPR000477">
    <property type="entry name" value="RT_dom"/>
</dbReference>
<dbReference type="HOGENOM" id="CLU_051311_0_0_7"/>
<proteinExistence type="inferred from homology"/>
<dbReference type="eggNOG" id="COG3344">
    <property type="taxonomic scope" value="Bacteria"/>
</dbReference>
<protein>
    <submittedName>
        <fullName evidence="3">RNA-directed DNA polymerase (Reverse transcriptase)</fullName>
    </submittedName>
</protein>
<accession>F3YVK5</accession>
<dbReference type="RefSeq" id="WP_014258590.1">
    <property type="nucleotide sequence ID" value="NC_016629.1"/>
</dbReference>
<dbReference type="GO" id="GO:0003964">
    <property type="term" value="F:RNA-directed DNA polymerase activity"/>
    <property type="evidence" value="ECO:0007669"/>
    <property type="project" value="UniProtKB-KW"/>
</dbReference>
<feature type="domain" description="Reverse transcriptase" evidence="2">
    <location>
        <begin position="50"/>
        <end position="276"/>
    </location>
</feature>
<keyword evidence="3" id="KW-0808">Transferase</keyword>
<dbReference type="PROSITE" id="PS50878">
    <property type="entry name" value="RT_POL"/>
    <property type="match status" value="1"/>
</dbReference>
<dbReference type="InterPro" id="IPR043502">
    <property type="entry name" value="DNA/RNA_pol_sf"/>
</dbReference>
<evidence type="ECO:0000313" key="3">
    <source>
        <dbReference type="EMBL" id="EGJ48741.1"/>
    </source>
</evidence>
<dbReference type="Pfam" id="PF00078">
    <property type="entry name" value="RVT_1"/>
    <property type="match status" value="1"/>
</dbReference>
<dbReference type="PANTHER" id="PTHR34047">
    <property type="entry name" value="NUCLEAR INTRON MATURASE 1, MITOCHONDRIAL-RELATED"/>
    <property type="match status" value="1"/>
</dbReference>
<reference evidence="3 4" key="1">
    <citation type="journal article" date="2011" name="J. Bacteriol.">
        <title>Genome sequence of the mercury-methylating and pleomorphic Desulfovibrio africanus Strain Walvis Bay.</title>
        <authorList>
            <person name="Brown S.D."/>
            <person name="Wall J.D."/>
            <person name="Kucken A.M."/>
            <person name="Gilmour C.C."/>
            <person name="Podar M."/>
            <person name="Brandt C.C."/>
            <person name="Teshima H."/>
            <person name="Detter J.C."/>
            <person name="Han C.S."/>
            <person name="Land M.L."/>
            <person name="Lucas S."/>
            <person name="Han J."/>
            <person name="Pennacchio L."/>
            <person name="Nolan M."/>
            <person name="Pitluck S."/>
            <person name="Woyke T."/>
            <person name="Goodwin L."/>
            <person name="Palumbo A.V."/>
            <person name="Elias D.A."/>
        </authorList>
    </citation>
    <scope>NUCLEOTIDE SEQUENCE [LARGE SCALE GENOMIC DNA]</scope>
    <source>
        <strain evidence="3 4">Walvis Bay</strain>
    </source>
</reference>